<dbReference type="AlphaFoldDB" id="A0A5B7EQR2"/>
<gene>
    <name evidence="2" type="ORF">E2C01_029022</name>
</gene>
<protein>
    <submittedName>
        <fullName evidence="2">Uncharacterized protein</fullName>
    </submittedName>
</protein>
<keyword evidence="3" id="KW-1185">Reference proteome</keyword>
<comment type="caution">
    <text evidence="2">The sequence shown here is derived from an EMBL/GenBank/DDBJ whole genome shotgun (WGS) entry which is preliminary data.</text>
</comment>
<proteinExistence type="predicted"/>
<feature type="region of interest" description="Disordered" evidence="1">
    <location>
        <begin position="45"/>
        <end position="74"/>
    </location>
</feature>
<name>A0A5B7EQR2_PORTR</name>
<accession>A0A5B7EQR2</accession>
<evidence type="ECO:0000256" key="1">
    <source>
        <dbReference type="SAM" id="MobiDB-lite"/>
    </source>
</evidence>
<evidence type="ECO:0000313" key="3">
    <source>
        <dbReference type="Proteomes" id="UP000324222"/>
    </source>
</evidence>
<dbReference type="EMBL" id="VSRR010003311">
    <property type="protein sequence ID" value="MPC35597.1"/>
    <property type="molecule type" value="Genomic_DNA"/>
</dbReference>
<sequence>MQFQFPRYWDKPFHPVRVHPTPLGAGRVTLPPSCAATEVHLPTPVLGQTLSPRQGPSNTIRCEESGAATSLRCN</sequence>
<evidence type="ECO:0000313" key="2">
    <source>
        <dbReference type="EMBL" id="MPC35597.1"/>
    </source>
</evidence>
<dbReference type="Proteomes" id="UP000324222">
    <property type="component" value="Unassembled WGS sequence"/>
</dbReference>
<reference evidence="2 3" key="1">
    <citation type="submission" date="2019-05" db="EMBL/GenBank/DDBJ databases">
        <title>Another draft genome of Portunus trituberculatus and its Hox gene families provides insights of decapod evolution.</title>
        <authorList>
            <person name="Jeong J.-H."/>
            <person name="Song I."/>
            <person name="Kim S."/>
            <person name="Choi T."/>
            <person name="Kim D."/>
            <person name="Ryu S."/>
            <person name="Kim W."/>
        </authorList>
    </citation>
    <scope>NUCLEOTIDE SEQUENCE [LARGE SCALE GENOMIC DNA]</scope>
    <source>
        <tissue evidence="2">Muscle</tissue>
    </source>
</reference>
<feature type="compositionally biased region" description="Polar residues" evidence="1">
    <location>
        <begin position="46"/>
        <end position="60"/>
    </location>
</feature>
<organism evidence="2 3">
    <name type="scientific">Portunus trituberculatus</name>
    <name type="common">Swimming crab</name>
    <name type="synonym">Neptunus trituberculatus</name>
    <dbReference type="NCBI Taxonomy" id="210409"/>
    <lineage>
        <taxon>Eukaryota</taxon>
        <taxon>Metazoa</taxon>
        <taxon>Ecdysozoa</taxon>
        <taxon>Arthropoda</taxon>
        <taxon>Crustacea</taxon>
        <taxon>Multicrustacea</taxon>
        <taxon>Malacostraca</taxon>
        <taxon>Eumalacostraca</taxon>
        <taxon>Eucarida</taxon>
        <taxon>Decapoda</taxon>
        <taxon>Pleocyemata</taxon>
        <taxon>Brachyura</taxon>
        <taxon>Eubrachyura</taxon>
        <taxon>Portunoidea</taxon>
        <taxon>Portunidae</taxon>
        <taxon>Portuninae</taxon>
        <taxon>Portunus</taxon>
    </lineage>
</organism>